<evidence type="ECO:0000313" key="3">
    <source>
        <dbReference type="EMBL" id="MFK2878528.1"/>
    </source>
</evidence>
<feature type="region of interest" description="Disordered" evidence="1">
    <location>
        <begin position="48"/>
        <end position="68"/>
    </location>
</feature>
<proteinExistence type="predicted"/>
<dbReference type="EMBL" id="JADIKK010000008">
    <property type="protein sequence ID" value="MFK2878528.1"/>
    <property type="molecule type" value="Genomic_DNA"/>
</dbReference>
<evidence type="ECO:0000313" key="4">
    <source>
        <dbReference type="Proteomes" id="UP001620339"/>
    </source>
</evidence>
<comment type="caution">
    <text evidence="3">The sequence shown here is derived from an EMBL/GenBank/DDBJ whole genome shotgun (WGS) entry which is preliminary data.</text>
</comment>
<keyword evidence="2" id="KW-0732">Signal</keyword>
<dbReference type="Proteomes" id="UP001620339">
    <property type="component" value="Unassembled WGS sequence"/>
</dbReference>
<gene>
    <name evidence="3" type="ORF">ISP25_15740</name>
</gene>
<feature type="chain" id="PRO_5045577709" evidence="2">
    <location>
        <begin position="22"/>
        <end position="227"/>
    </location>
</feature>
<name>A0ABW8J8J6_9GAMM</name>
<accession>A0ABW8J8J6</accession>
<organism evidence="3 4">
    <name type="scientific">Rhodanobacter hydrolyticus</name>
    <dbReference type="NCBI Taxonomy" id="2250595"/>
    <lineage>
        <taxon>Bacteria</taxon>
        <taxon>Pseudomonadati</taxon>
        <taxon>Pseudomonadota</taxon>
        <taxon>Gammaproteobacteria</taxon>
        <taxon>Lysobacterales</taxon>
        <taxon>Rhodanobacteraceae</taxon>
        <taxon>Rhodanobacter</taxon>
    </lineage>
</organism>
<evidence type="ECO:0000256" key="1">
    <source>
        <dbReference type="SAM" id="MobiDB-lite"/>
    </source>
</evidence>
<keyword evidence="4" id="KW-1185">Reference proteome</keyword>
<reference evidence="3 4" key="1">
    <citation type="submission" date="2020-10" db="EMBL/GenBank/DDBJ databases">
        <title>Phylogeny of dyella-like bacteria.</title>
        <authorList>
            <person name="Fu J."/>
        </authorList>
    </citation>
    <scope>NUCLEOTIDE SEQUENCE [LARGE SCALE GENOMIC DNA]</scope>
    <source>
        <strain evidence="3 4">KACC 19113</strain>
    </source>
</reference>
<dbReference type="RefSeq" id="WP_404615252.1">
    <property type="nucleotide sequence ID" value="NZ_JADIKK010000008.1"/>
</dbReference>
<feature type="signal peptide" evidence="2">
    <location>
        <begin position="1"/>
        <end position="21"/>
    </location>
</feature>
<protein>
    <submittedName>
        <fullName evidence="3">Uncharacterized protein</fullName>
    </submittedName>
</protein>
<sequence length="227" mass="25077">MRLRRVYVGFWLLVAPALGWAQGMRACPAPSAADYYFAANTFVNPDSSTPAGSAKTQERSGAAATVHPRHDDSFKRKWYASQFAALGLDSWSCGRFGVGYRFVWLRTFHHPISVSIVRDAGGWMLRAVELNGAGGYQPGAVLRTARIVLDARQIEGIQQQIDAAQAWSLPAHVDALGFDGAQWIIELRDGDRYHVIDRLSPKNGPTRALGLAFLALTGWQFPVRETY</sequence>
<evidence type="ECO:0000256" key="2">
    <source>
        <dbReference type="SAM" id="SignalP"/>
    </source>
</evidence>